<feature type="non-terminal residue" evidence="2">
    <location>
        <position position="51"/>
    </location>
</feature>
<gene>
    <name evidence="2" type="ORF">BGZ65_008501</name>
</gene>
<dbReference type="Proteomes" id="UP000749646">
    <property type="component" value="Unassembled WGS sequence"/>
</dbReference>
<organism evidence="2 3">
    <name type="scientific">Modicella reniformis</name>
    <dbReference type="NCBI Taxonomy" id="1440133"/>
    <lineage>
        <taxon>Eukaryota</taxon>
        <taxon>Fungi</taxon>
        <taxon>Fungi incertae sedis</taxon>
        <taxon>Mucoromycota</taxon>
        <taxon>Mortierellomycotina</taxon>
        <taxon>Mortierellomycetes</taxon>
        <taxon>Mortierellales</taxon>
        <taxon>Mortierellaceae</taxon>
        <taxon>Modicella</taxon>
    </lineage>
</organism>
<evidence type="ECO:0000313" key="3">
    <source>
        <dbReference type="Proteomes" id="UP000749646"/>
    </source>
</evidence>
<feature type="compositionally biased region" description="Basic and acidic residues" evidence="1">
    <location>
        <begin position="41"/>
        <end position="51"/>
    </location>
</feature>
<proteinExistence type="predicted"/>
<reference evidence="2" key="1">
    <citation type="journal article" date="2020" name="Fungal Divers.">
        <title>Resolving the Mortierellaceae phylogeny through synthesis of multi-gene phylogenetics and phylogenomics.</title>
        <authorList>
            <person name="Vandepol N."/>
            <person name="Liber J."/>
            <person name="Desiro A."/>
            <person name="Na H."/>
            <person name="Kennedy M."/>
            <person name="Barry K."/>
            <person name="Grigoriev I.V."/>
            <person name="Miller A.N."/>
            <person name="O'Donnell K."/>
            <person name="Stajich J.E."/>
            <person name="Bonito G."/>
        </authorList>
    </citation>
    <scope>NUCLEOTIDE SEQUENCE</scope>
    <source>
        <strain evidence="2">MES-2147</strain>
    </source>
</reference>
<evidence type="ECO:0000313" key="2">
    <source>
        <dbReference type="EMBL" id="KAF9947846.1"/>
    </source>
</evidence>
<dbReference type="AlphaFoldDB" id="A0A9P6IU23"/>
<accession>A0A9P6IU23</accession>
<keyword evidence="3" id="KW-1185">Reference proteome</keyword>
<protein>
    <submittedName>
        <fullName evidence="2">Uncharacterized protein</fullName>
    </submittedName>
</protein>
<name>A0A9P6IU23_9FUNG</name>
<evidence type="ECO:0000256" key="1">
    <source>
        <dbReference type="SAM" id="MobiDB-lite"/>
    </source>
</evidence>
<feature type="region of interest" description="Disordered" evidence="1">
    <location>
        <begin position="1"/>
        <end position="51"/>
    </location>
</feature>
<dbReference type="EMBL" id="JAAAHW010007504">
    <property type="protein sequence ID" value="KAF9947846.1"/>
    <property type="molecule type" value="Genomic_DNA"/>
</dbReference>
<comment type="caution">
    <text evidence="2">The sequence shown here is derived from an EMBL/GenBank/DDBJ whole genome shotgun (WGS) entry which is preliminary data.</text>
</comment>
<sequence>MGKEQFSRASVKAPRHDPLHVQLMGPSDDDPLGRKPKAKTARNERKNRPDA</sequence>